<dbReference type="EC" id="1.-.-.-" evidence="7"/>
<comment type="similarity">
    <text evidence="3">Belongs to the FMP46 family.</text>
</comment>
<reference evidence="7 8" key="1">
    <citation type="submission" date="2015-04" db="EMBL/GenBank/DDBJ databases">
        <title>Genome sequence of Ceratocystis platani, a major pathogen of plane trees.</title>
        <authorList>
            <person name="Belbahri L."/>
        </authorList>
    </citation>
    <scope>NUCLEOTIDE SEQUENCE [LARGE SCALE GENOMIC DNA]</scope>
    <source>
        <strain evidence="7 8">CFO</strain>
    </source>
</reference>
<keyword evidence="4" id="KW-0809">Transit peptide</keyword>
<evidence type="ECO:0000256" key="1">
    <source>
        <dbReference type="ARBA" id="ARBA00002963"/>
    </source>
</evidence>
<gene>
    <name evidence="7" type="primary">fmp46</name>
    <name evidence="7" type="ORF">CFO_g5322</name>
</gene>
<dbReference type="Proteomes" id="UP000034841">
    <property type="component" value="Unassembled WGS sequence"/>
</dbReference>
<dbReference type="EMBL" id="LBBL01000456">
    <property type="protein sequence ID" value="KKF92322.1"/>
    <property type="molecule type" value="Genomic_DNA"/>
</dbReference>
<dbReference type="OrthoDB" id="59229at2759"/>
<proteinExistence type="inferred from homology"/>
<evidence type="ECO:0000313" key="7">
    <source>
        <dbReference type="EMBL" id="KKF92322.1"/>
    </source>
</evidence>
<dbReference type="InterPro" id="IPR036249">
    <property type="entry name" value="Thioredoxin-like_sf"/>
</dbReference>
<keyword evidence="8" id="KW-1185">Reference proteome</keyword>
<sequence>MIRFPRAIDIVTLFSKAGSPASTRIAQSLKNAAIASANADSNMRVPFEVDVTEQAPTEDQVRTILSYVGANGISSIISGATSEAEALKKYKLAPESFQRPVVVDWNNAKVVAGENESEILKMVNAQKQA</sequence>
<dbReference type="PANTHER" id="PTHR28071">
    <property type="entry name" value="REDOX PROTEIN FMP46, MITOCHONDRIAL-RELATED"/>
    <property type="match status" value="1"/>
</dbReference>
<keyword evidence="5 7" id="KW-0560">Oxidoreductase</keyword>
<dbReference type="InterPro" id="IPR012882">
    <property type="entry name" value="Fmp46"/>
</dbReference>
<comment type="subcellular location">
    <subcellularLocation>
        <location evidence="2">Mitochondrion</location>
    </subcellularLocation>
</comment>
<keyword evidence="6" id="KW-0496">Mitochondrion</keyword>
<evidence type="ECO:0000313" key="8">
    <source>
        <dbReference type="Proteomes" id="UP000034841"/>
    </source>
</evidence>
<protein>
    <submittedName>
        <fullName evidence="7">Putative redox protein fmp46 mitochondrial</fullName>
        <ecNumber evidence="7">1.-.-.-</ecNumber>
    </submittedName>
</protein>
<dbReference type="GO" id="GO:0016491">
    <property type="term" value="F:oxidoreductase activity"/>
    <property type="evidence" value="ECO:0007669"/>
    <property type="project" value="UniProtKB-KW"/>
</dbReference>
<dbReference type="SUPFAM" id="SSF52833">
    <property type="entry name" value="Thioredoxin-like"/>
    <property type="match status" value="1"/>
</dbReference>
<dbReference type="Pfam" id="PF07955">
    <property type="entry name" value="DUF1687"/>
    <property type="match status" value="1"/>
</dbReference>
<organism evidence="7 8">
    <name type="scientific">Ceratocystis fimbriata f. sp. platani</name>
    <dbReference type="NCBI Taxonomy" id="88771"/>
    <lineage>
        <taxon>Eukaryota</taxon>
        <taxon>Fungi</taxon>
        <taxon>Dikarya</taxon>
        <taxon>Ascomycota</taxon>
        <taxon>Pezizomycotina</taxon>
        <taxon>Sordariomycetes</taxon>
        <taxon>Hypocreomycetidae</taxon>
        <taxon>Microascales</taxon>
        <taxon>Ceratocystidaceae</taxon>
        <taxon>Ceratocystis</taxon>
    </lineage>
</organism>
<evidence type="ECO:0000256" key="5">
    <source>
        <dbReference type="ARBA" id="ARBA00023002"/>
    </source>
</evidence>
<name>A0A0F8CNM2_CERFI</name>
<accession>A0A0F8CNM2</accession>
<dbReference type="PANTHER" id="PTHR28071:SF1">
    <property type="entry name" value="REDOX PROTEIN FMP46, MITOCHONDRIAL-RELATED"/>
    <property type="match status" value="1"/>
</dbReference>
<comment type="caution">
    <text evidence="7">The sequence shown here is derived from an EMBL/GenBank/DDBJ whole genome shotgun (WGS) entry which is preliminary data.</text>
</comment>
<dbReference type="AlphaFoldDB" id="A0A0F8CNM2"/>
<comment type="function">
    <text evidence="1">Putative mitochondrial redox protein which could be involved in the reduction of small toxic molecules.</text>
</comment>
<evidence type="ECO:0000256" key="6">
    <source>
        <dbReference type="ARBA" id="ARBA00023128"/>
    </source>
</evidence>
<evidence type="ECO:0000256" key="4">
    <source>
        <dbReference type="ARBA" id="ARBA00022946"/>
    </source>
</evidence>
<evidence type="ECO:0000256" key="3">
    <source>
        <dbReference type="ARBA" id="ARBA00009734"/>
    </source>
</evidence>
<dbReference type="Gene3D" id="3.40.30.10">
    <property type="entry name" value="Glutaredoxin"/>
    <property type="match status" value="1"/>
</dbReference>
<evidence type="ECO:0000256" key="2">
    <source>
        <dbReference type="ARBA" id="ARBA00004173"/>
    </source>
</evidence>
<dbReference type="GO" id="GO:0005739">
    <property type="term" value="C:mitochondrion"/>
    <property type="evidence" value="ECO:0007669"/>
    <property type="project" value="UniProtKB-SubCell"/>
</dbReference>